<dbReference type="AlphaFoldDB" id="A0A382EAS4"/>
<proteinExistence type="predicted"/>
<accession>A0A382EAS4</accession>
<sequence length="47" mass="5275">MEIQKVELLEYHWGRASCIKSVNEAVKVGLPPNTNIGCVRIKHITKA</sequence>
<name>A0A382EAS4_9ZZZZ</name>
<reference evidence="1" key="1">
    <citation type="submission" date="2018-05" db="EMBL/GenBank/DDBJ databases">
        <authorList>
            <person name="Lanie J.A."/>
            <person name="Ng W.-L."/>
            <person name="Kazmierczak K.M."/>
            <person name="Andrzejewski T.M."/>
            <person name="Davidsen T.M."/>
            <person name="Wayne K.J."/>
            <person name="Tettelin H."/>
            <person name="Glass J.I."/>
            <person name="Rusch D."/>
            <person name="Podicherti R."/>
            <person name="Tsui H.-C.T."/>
            <person name="Winkler M.E."/>
        </authorList>
    </citation>
    <scope>NUCLEOTIDE SEQUENCE</scope>
</reference>
<dbReference type="EMBL" id="UINC01043486">
    <property type="protein sequence ID" value="SVB47585.1"/>
    <property type="molecule type" value="Genomic_DNA"/>
</dbReference>
<evidence type="ECO:0000313" key="1">
    <source>
        <dbReference type="EMBL" id="SVB47585.1"/>
    </source>
</evidence>
<protein>
    <submittedName>
        <fullName evidence="1">Uncharacterized protein</fullName>
    </submittedName>
</protein>
<organism evidence="1">
    <name type="scientific">marine metagenome</name>
    <dbReference type="NCBI Taxonomy" id="408172"/>
    <lineage>
        <taxon>unclassified sequences</taxon>
        <taxon>metagenomes</taxon>
        <taxon>ecological metagenomes</taxon>
    </lineage>
</organism>
<gene>
    <name evidence="1" type="ORF">METZ01_LOCUS200439</name>
</gene>